<feature type="transmembrane region" description="Helical" evidence="5">
    <location>
        <begin position="29"/>
        <end position="54"/>
    </location>
</feature>
<keyword evidence="4 5" id="KW-0472">Membrane</keyword>
<dbReference type="Proteomes" id="UP000005636">
    <property type="component" value="Chromosome"/>
</dbReference>
<dbReference type="PANTHER" id="PTHR23501">
    <property type="entry name" value="MAJOR FACILITATOR SUPERFAMILY"/>
    <property type="match status" value="1"/>
</dbReference>
<dbReference type="Gene3D" id="1.20.1250.20">
    <property type="entry name" value="MFS general substrate transporter like domains"/>
    <property type="match status" value="1"/>
</dbReference>
<gene>
    <name evidence="6" type="ORF">GTCCBUS3UF5_23680</name>
</gene>
<keyword evidence="3 5" id="KW-1133">Transmembrane helix</keyword>
<sequence>MFGFMLLFAAGIGLFGTIDEQTTRLVVTLYMIIVGLGMGASFSVLGMAAIHHFSEAERGAASSTNSFVRSLGMTVGITVFGIIQRNLFTDQLAEQFHGMAQGAPGANIHDPRAMLSPEARAHIPAPVLDRLTEALASSIADTFLWALIPAALTIVCVLLMSNDRLASWTGARERASEK</sequence>
<evidence type="ECO:0000256" key="1">
    <source>
        <dbReference type="ARBA" id="ARBA00004141"/>
    </source>
</evidence>
<evidence type="ECO:0000313" key="6">
    <source>
        <dbReference type="EMBL" id="AEV19674.1"/>
    </source>
</evidence>
<proteinExistence type="predicted"/>
<dbReference type="EMBL" id="CP003125">
    <property type="protein sequence ID" value="AEV19674.1"/>
    <property type="molecule type" value="Genomic_DNA"/>
</dbReference>
<evidence type="ECO:0000256" key="3">
    <source>
        <dbReference type="ARBA" id="ARBA00022989"/>
    </source>
</evidence>
<reference evidence="6 7" key="1">
    <citation type="submission" date="2011-11" db="EMBL/GenBank/DDBJ databases">
        <title>Complete genome sequence of thermophilic Geobacillus thermoleovorans CCB_US3_UF5.</title>
        <authorList>
            <person name="Muhd Sakaff M.K.L."/>
            <person name="Abdul Rahman A.Y."/>
            <person name="Saito J.A."/>
            <person name="Hou S."/>
            <person name="Alam M."/>
        </authorList>
    </citation>
    <scope>NUCLEOTIDE SEQUENCE [LARGE SCALE GENOMIC DNA]</scope>
    <source>
        <strain evidence="6 7">CCB_US3_UF5</strain>
    </source>
</reference>
<name>A0ABM5MJ21_GEOTH</name>
<keyword evidence="2 5" id="KW-0812">Transmembrane</keyword>
<comment type="subcellular location">
    <subcellularLocation>
        <location evidence="1">Membrane</location>
        <topology evidence="1">Multi-pass membrane protein</topology>
    </subcellularLocation>
</comment>
<accession>A0ABM5MJ21</accession>
<protein>
    <submittedName>
        <fullName evidence="6">Multidrug resistance protein B</fullName>
    </submittedName>
</protein>
<evidence type="ECO:0000256" key="5">
    <source>
        <dbReference type="SAM" id="Phobius"/>
    </source>
</evidence>
<evidence type="ECO:0000256" key="4">
    <source>
        <dbReference type="ARBA" id="ARBA00023136"/>
    </source>
</evidence>
<evidence type="ECO:0000256" key="2">
    <source>
        <dbReference type="ARBA" id="ARBA00022692"/>
    </source>
</evidence>
<organism evidence="6 7">
    <name type="scientific">Geobacillus thermoleovorans CCB_US3_UF5</name>
    <dbReference type="NCBI Taxonomy" id="1111068"/>
    <lineage>
        <taxon>Bacteria</taxon>
        <taxon>Bacillati</taxon>
        <taxon>Bacillota</taxon>
        <taxon>Bacilli</taxon>
        <taxon>Bacillales</taxon>
        <taxon>Anoxybacillaceae</taxon>
        <taxon>Geobacillus</taxon>
        <taxon>Geobacillus thermoleovorans group</taxon>
    </lineage>
</organism>
<evidence type="ECO:0000313" key="7">
    <source>
        <dbReference type="Proteomes" id="UP000005636"/>
    </source>
</evidence>
<dbReference type="SUPFAM" id="SSF103473">
    <property type="entry name" value="MFS general substrate transporter"/>
    <property type="match status" value="1"/>
</dbReference>
<feature type="transmembrane region" description="Helical" evidence="5">
    <location>
        <begin position="66"/>
        <end position="83"/>
    </location>
</feature>
<dbReference type="PANTHER" id="PTHR23501:SF170">
    <property type="entry name" value="MULTIDRUG RESISTANCE PROTEIN 3"/>
    <property type="match status" value="1"/>
</dbReference>
<dbReference type="InterPro" id="IPR036259">
    <property type="entry name" value="MFS_trans_sf"/>
</dbReference>
<feature type="transmembrane region" description="Helical" evidence="5">
    <location>
        <begin position="142"/>
        <end position="160"/>
    </location>
</feature>
<keyword evidence="7" id="KW-1185">Reference proteome</keyword>